<dbReference type="Pfam" id="PF12867">
    <property type="entry name" value="DinB_2"/>
    <property type="match status" value="1"/>
</dbReference>
<dbReference type="InterPro" id="IPR024775">
    <property type="entry name" value="DinB-like"/>
</dbReference>
<proteinExistence type="predicted"/>
<dbReference type="Proteomes" id="UP001172082">
    <property type="component" value="Unassembled WGS sequence"/>
</dbReference>
<dbReference type="InterPro" id="IPR034660">
    <property type="entry name" value="DinB/YfiT-like"/>
</dbReference>
<gene>
    <name evidence="2" type="ORF">QQ008_12875</name>
</gene>
<keyword evidence="3" id="KW-1185">Reference proteome</keyword>
<feature type="domain" description="DinB-like" evidence="1">
    <location>
        <begin position="47"/>
        <end position="181"/>
    </location>
</feature>
<evidence type="ECO:0000259" key="1">
    <source>
        <dbReference type="Pfam" id="PF12867"/>
    </source>
</evidence>
<organism evidence="2 3">
    <name type="scientific">Splendidivirga corallicola</name>
    <dbReference type="NCBI Taxonomy" id="3051826"/>
    <lineage>
        <taxon>Bacteria</taxon>
        <taxon>Pseudomonadati</taxon>
        <taxon>Bacteroidota</taxon>
        <taxon>Cytophagia</taxon>
        <taxon>Cytophagales</taxon>
        <taxon>Splendidivirgaceae</taxon>
        <taxon>Splendidivirga</taxon>
    </lineage>
</organism>
<accession>A0ABT8KNI7</accession>
<name>A0ABT8KNI7_9BACT</name>
<reference evidence="2" key="1">
    <citation type="submission" date="2023-06" db="EMBL/GenBank/DDBJ databases">
        <title>Genomic of Parafulvivirga corallium.</title>
        <authorList>
            <person name="Wang G."/>
        </authorList>
    </citation>
    <scope>NUCLEOTIDE SEQUENCE</scope>
    <source>
        <strain evidence="2">BMA10</strain>
    </source>
</reference>
<comment type="caution">
    <text evidence="2">The sequence shown here is derived from an EMBL/GenBank/DDBJ whole genome shotgun (WGS) entry which is preliminary data.</text>
</comment>
<protein>
    <submittedName>
        <fullName evidence="2">DinB family protein</fullName>
    </submittedName>
</protein>
<evidence type="ECO:0000313" key="2">
    <source>
        <dbReference type="EMBL" id="MDN5202271.1"/>
    </source>
</evidence>
<dbReference type="SUPFAM" id="SSF109854">
    <property type="entry name" value="DinB/YfiT-like putative metalloenzymes"/>
    <property type="match status" value="1"/>
</dbReference>
<dbReference type="EMBL" id="JAUJEA010000004">
    <property type="protein sequence ID" value="MDN5202271.1"/>
    <property type="molecule type" value="Genomic_DNA"/>
</dbReference>
<dbReference type="RefSeq" id="WP_346752297.1">
    <property type="nucleotide sequence ID" value="NZ_JAUJEA010000004.1"/>
</dbReference>
<evidence type="ECO:0000313" key="3">
    <source>
        <dbReference type="Proteomes" id="UP001172082"/>
    </source>
</evidence>
<sequence>MTRLSNLHFNAHIFGKLPIGFNPMVMLTTIHSWNTKMEEIIKYKLRNQYKEIELFVSDQDKNFLNTRHRADKWSIHENLAHLGRYQEIFLHRVHEILKGDNPAFGRYKAEMDEEFTIWESKNTSLIIEESKEKRKEIAEFILGLKDYQLTNTGTHPKLGQMNIPGWCHFFLLHESHHAYTIFWIVNEYRKTQ</sequence>
<dbReference type="Gene3D" id="1.20.120.450">
    <property type="entry name" value="dinb family like domain"/>
    <property type="match status" value="1"/>
</dbReference>